<evidence type="ECO:0000256" key="3">
    <source>
        <dbReference type="ARBA" id="ARBA00022723"/>
    </source>
</evidence>
<comment type="caution">
    <text evidence="8">Lacks conserved residue(s) required for the propagation of feature annotation.</text>
</comment>
<dbReference type="GO" id="GO:0061603">
    <property type="term" value="F:molybdenum cofactor guanylyltransferase activity"/>
    <property type="evidence" value="ECO:0007669"/>
    <property type="project" value="UniProtKB-EC"/>
</dbReference>
<feature type="binding site" evidence="8">
    <location>
        <position position="97"/>
    </location>
    <ligand>
        <name>Mg(2+)</name>
        <dbReference type="ChEBI" id="CHEBI:18420"/>
    </ligand>
</feature>
<keyword evidence="3 8" id="KW-0479">Metal-binding</keyword>
<dbReference type="HAMAP" id="MF_00316">
    <property type="entry name" value="MobA"/>
    <property type="match status" value="1"/>
</dbReference>
<keyword evidence="4 8" id="KW-0547">Nucleotide-binding</keyword>
<keyword evidence="2 8" id="KW-0808">Transferase</keyword>
<dbReference type="PANTHER" id="PTHR19136:SF81">
    <property type="entry name" value="MOLYBDENUM COFACTOR GUANYLYLTRANSFERASE"/>
    <property type="match status" value="1"/>
</dbReference>
<dbReference type="EMBL" id="PEJG01000019">
    <property type="protein sequence ID" value="PIH09346.1"/>
    <property type="molecule type" value="Genomic_DNA"/>
</dbReference>
<dbReference type="GO" id="GO:0005737">
    <property type="term" value="C:cytoplasm"/>
    <property type="evidence" value="ECO:0007669"/>
    <property type="project" value="UniProtKB-SubCell"/>
</dbReference>
<dbReference type="OrthoDB" id="9788394at2"/>
<dbReference type="GO" id="GO:0046872">
    <property type="term" value="F:metal ion binding"/>
    <property type="evidence" value="ECO:0007669"/>
    <property type="project" value="UniProtKB-KW"/>
</dbReference>
<comment type="cofactor">
    <cofactor evidence="8">
        <name>Mg(2+)</name>
        <dbReference type="ChEBI" id="CHEBI:18420"/>
    </cofactor>
</comment>
<feature type="binding site" evidence="8">
    <location>
        <position position="65"/>
    </location>
    <ligand>
        <name>GTP</name>
        <dbReference type="ChEBI" id="CHEBI:37565"/>
    </ligand>
</feature>
<reference evidence="11" key="3">
    <citation type="submission" date="2020-11" db="EMBL/GenBank/DDBJ databases">
        <title>Molecular epidemiology and genomic profiles of multidrug-resistant bacteria collected from clinical sources in South Africa.</title>
        <authorList>
            <person name="Asante J."/>
            <person name="Amoako D.G."/>
        </authorList>
    </citation>
    <scope>NUCLEOTIDE SEQUENCE</scope>
    <source>
        <strain evidence="11">C68</strain>
    </source>
</reference>
<dbReference type="Gene3D" id="3.90.550.10">
    <property type="entry name" value="Spore Coat Polysaccharide Biosynthesis Protein SpsA, Chain A"/>
    <property type="match status" value="1"/>
</dbReference>
<proteinExistence type="inferred from homology"/>
<keyword evidence="1 8" id="KW-0963">Cytoplasm</keyword>
<dbReference type="Proteomes" id="UP000622362">
    <property type="component" value="Unassembled WGS sequence"/>
</dbReference>
<evidence type="ECO:0000313" key="13">
    <source>
        <dbReference type="Proteomes" id="UP000228502"/>
    </source>
</evidence>
<evidence type="ECO:0000256" key="6">
    <source>
        <dbReference type="ARBA" id="ARBA00023134"/>
    </source>
</evidence>
<feature type="binding site" evidence="8">
    <location>
        <position position="97"/>
    </location>
    <ligand>
        <name>GTP</name>
        <dbReference type="ChEBI" id="CHEBI:37565"/>
    </ligand>
</feature>
<keyword evidence="6 8" id="KW-0342">GTP-binding</keyword>
<evidence type="ECO:0000313" key="12">
    <source>
        <dbReference type="EMBL" id="PIH09346.1"/>
    </source>
</evidence>
<comment type="caution">
    <text evidence="10">The sequence shown here is derived from an EMBL/GenBank/DDBJ whole genome shotgun (WGS) entry which is preliminary data.</text>
</comment>
<keyword evidence="10" id="KW-0548">Nucleotidyltransferase</keyword>
<comment type="catalytic activity">
    <reaction evidence="8">
        <text>Mo-molybdopterin + GTP + H(+) = Mo-molybdopterin guanine dinucleotide + diphosphate</text>
        <dbReference type="Rhea" id="RHEA:34243"/>
        <dbReference type="ChEBI" id="CHEBI:15378"/>
        <dbReference type="ChEBI" id="CHEBI:33019"/>
        <dbReference type="ChEBI" id="CHEBI:37565"/>
        <dbReference type="ChEBI" id="CHEBI:71302"/>
        <dbReference type="ChEBI" id="CHEBI:71310"/>
        <dbReference type="EC" id="2.7.7.77"/>
    </reaction>
</comment>
<evidence type="ECO:0000313" key="11">
    <source>
        <dbReference type="EMBL" id="MBF9304540.1"/>
    </source>
</evidence>
<keyword evidence="7 8" id="KW-0501">Molybdenum cofactor biosynthesis</keyword>
<dbReference type="RefSeq" id="WP_001832403.1">
    <property type="nucleotide sequence ID" value="NZ_AP019721.1"/>
</dbReference>
<dbReference type="GO" id="GO:0006777">
    <property type="term" value="P:Mo-molybdopterin cofactor biosynthetic process"/>
    <property type="evidence" value="ECO:0007669"/>
    <property type="project" value="UniProtKB-KW"/>
</dbReference>
<evidence type="ECO:0000256" key="8">
    <source>
        <dbReference type="HAMAP-Rule" id="MF_00316"/>
    </source>
</evidence>
<evidence type="ECO:0000256" key="2">
    <source>
        <dbReference type="ARBA" id="ARBA00022679"/>
    </source>
</evidence>
<dbReference type="PANTHER" id="PTHR19136">
    <property type="entry name" value="MOLYBDENUM COFACTOR GUANYLYLTRANSFERASE"/>
    <property type="match status" value="1"/>
</dbReference>
<evidence type="ECO:0000256" key="1">
    <source>
        <dbReference type="ARBA" id="ARBA00022490"/>
    </source>
</evidence>
<keyword evidence="5 8" id="KW-0460">Magnesium</keyword>
<dbReference type="AlphaFoldDB" id="A0A2G7HXC9"/>
<dbReference type="CDD" id="cd02503">
    <property type="entry name" value="MobA"/>
    <property type="match status" value="1"/>
</dbReference>
<evidence type="ECO:0000259" key="9">
    <source>
        <dbReference type="Pfam" id="PF12804"/>
    </source>
</evidence>
<comment type="subcellular location">
    <subcellularLocation>
        <location evidence="8">Cytoplasm</location>
    </subcellularLocation>
</comment>
<dbReference type="Proteomes" id="UP000228502">
    <property type="component" value="Unassembled WGS sequence"/>
</dbReference>
<gene>
    <name evidence="8 10" type="primary">mobA</name>
    <name evidence="12" type="ORF">CTJ08_11660</name>
    <name evidence="10" type="ORF">H3963_12150</name>
    <name evidence="11" type="ORF">I3V53_10770</name>
</gene>
<comment type="function">
    <text evidence="8">Transfers a GMP moiety from GTP to Mo-molybdopterin (Mo-MPT) cofactor (Moco or molybdenum cofactor) to form Mo-molybdopterin guanine dinucleotide (Mo-MGD) cofactor.</text>
</comment>
<dbReference type="GO" id="GO:0005525">
    <property type="term" value="F:GTP binding"/>
    <property type="evidence" value="ECO:0007669"/>
    <property type="project" value="UniProtKB-UniRule"/>
</dbReference>
<feature type="domain" description="MobA-like NTP transferase" evidence="9">
    <location>
        <begin position="3"/>
        <end position="165"/>
    </location>
</feature>
<feature type="binding site" evidence="8">
    <location>
        <position position="18"/>
    </location>
    <ligand>
        <name>GTP</name>
        <dbReference type="ChEBI" id="CHEBI:37565"/>
    </ligand>
</feature>
<feature type="binding site" evidence="8">
    <location>
        <begin position="6"/>
        <end position="8"/>
    </location>
    <ligand>
        <name>GTP</name>
        <dbReference type="ChEBI" id="CHEBI:37565"/>
    </ligand>
</feature>
<dbReference type="InterPro" id="IPR013482">
    <property type="entry name" value="Molybde_CF_guanTrfase"/>
</dbReference>
<protein>
    <recommendedName>
        <fullName evidence="8">Probable molybdenum cofactor guanylyltransferase</fullName>
        <shortName evidence="8">MoCo guanylyltransferase</shortName>
        <ecNumber evidence="8">2.7.7.77</ecNumber>
    </recommendedName>
    <alternativeName>
        <fullName evidence="8">GTP:molybdopterin guanylyltransferase</fullName>
    </alternativeName>
    <alternativeName>
        <fullName evidence="8">Mo-MPT guanylyltransferase</fullName>
    </alternativeName>
    <alternativeName>
        <fullName evidence="8">Molybdopterin guanylyltransferase</fullName>
    </alternativeName>
    <alternativeName>
        <fullName evidence="8">Molybdopterin-guanine dinucleotide synthase</fullName>
        <shortName evidence="8">MGD synthase</shortName>
    </alternativeName>
</protein>
<comment type="similarity">
    <text evidence="8">Belongs to the MobA family.</text>
</comment>
<sequence length="201" mass="23315">MKAIILAGGESSRFGKAKAFAKIDNQYFYQKIIETLKSTNMFNRIIISTNSQLASQFEYEYVIIDDEHHQNKGPLTGIYSVMKQYMDEELFFIVSVDTPMITSKAVNGLYHFMVSNLIESRLDIVAFKEGEICIPTIGFYTLSTFPFIEKALNSNHLSLKHVFKQLSTDWLDVTEIDSPYYWYKNINFQHDLDSLKMQINE</sequence>
<dbReference type="SMR" id="A0A2G7HXC9"/>
<dbReference type="EMBL" id="JACGQI010000030">
    <property type="protein sequence ID" value="MBF2231152.1"/>
    <property type="molecule type" value="Genomic_DNA"/>
</dbReference>
<dbReference type="KEGG" id="seps:DP17_793"/>
<evidence type="ECO:0000256" key="4">
    <source>
        <dbReference type="ARBA" id="ARBA00022741"/>
    </source>
</evidence>
<dbReference type="GeneID" id="50018054"/>
<dbReference type="Pfam" id="PF12804">
    <property type="entry name" value="NTP_transf_3"/>
    <property type="match status" value="1"/>
</dbReference>
<dbReference type="Proteomes" id="UP000648077">
    <property type="component" value="Unassembled WGS sequence"/>
</dbReference>
<organism evidence="10 14">
    <name type="scientific">Staphylococcus epidermidis</name>
    <dbReference type="NCBI Taxonomy" id="1282"/>
    <lineage>
        <taxon>Bacteria</taxon>
        <taxon>Bacillati</taxon>
        <taxon>Bacillota</taxon>
        <taxon>Bacilli</taxon>
        <taxon>Bacillales</taxon>
        <taxon>Staphylococcaceae</taxon>
        <taxon>Staphylococcus</taxon>
    </lineage>
</organism>
<name>A0A2G7HXC9_STAEP</name>
<dbReference type="SUPFAM" id="SSF53448">
    <property type="entry name" value="Nucleotide-diphospho-sugar transferases"/>
    <property type="match status" value="1"/>
</dbReference>
<dbReference type="EMBL" id="JADPYN010000026">
    <property type="protein sequence ID" value="MBF9304540.1"/>
    <property type="molecule type" value="Genomic_DNA"/>
</dbReference>
<comment type="domain">
    <text evidence="8">The N-terminal domain determines nucleotide recognition and specific binding, while the C-terminal domain determines the specific binding to the target protein.</text>
</comment>
<dbReference type="EC" id="2.7.7.77" evidence="8"/>
<reference evidence="10" key="2">
    <citation type="submission" date="2020-08" db="EMBL/GenBank/DDBJ databases">
        <title>Changes in the skin microbiome associated with squamous cell carcinoma in transplant recipients.</title>
        <authorList>
            <person name="Zaugg J."/>
            <person name="Krueger A."/>
            <person name="Lachner N."/>
        </authorList>
    </citation>
    <scope>NUCLEOTIDE SEQUENCE</scope>
    <source>
        <strain evidence="10">R5988</strain>
    </source>
</reference>
<evidence type="ECO:0000256" key="5">
    <source>
        <dbReference type="ARBA" id="ARBA00022842"/>
    </source>
</evidence>
<dbReference type="NCBIfam" id="NF001457">
    <property type="entry name" value="PRK00317.1-3"/>
    <property type="match status" value="1"/>
</dbReference>
<dbReference type="OMA" id="YFEPLFC"/>
<reference evidence="12 13" key="1">
    <citation type="submission" date="2017-10" db="EMBL/GenBank/DDBJ databases">
        <title>genome sequences of Staph epi in chlorhexidine trial.</title>
        <authorList>
            <person name="Greninger A.L."/>
            <person name="Addetia A."/>
            <person name="Qin X."/>
            <person name="Zerr D."/>
        </authorList>
    </citation>
    <scope>NUCLEOTIDE SEQUENCE [LARGE SCALE GENOMIC DNA]</scope>
    <source>
        <strain evidence="12 13">SCH-17</strain>
    </source>
</reference>
<evidence type="ECO:0000313" key="14">
    <source>
        <dbReference type="Proteomes" id="UP000648077"/>
    </source>
</evidence>
<dbReference type="InterPro" id="IPR025877">
    <property type="entry name" value="MobA-like_NTP_Trfase"/>
</dbReference>
<accession>A0A2G7HXC9</accession>
<dbReference type="InterPro" id="IPR029044">
    <property type="entry name" value="Nucleotide-diphossugar_trans"/>
</dbReference>
<evidence type="ECO:0000256" key="7">
    <source>
        <dbReference type="ARBA" id="ARBA00023150"/>
    </source>
</evidence>
<evidence type="ECO:0000313" key="10">
    <source>
        <dbReference type="EMBL" id="MBF2231152.1"/>
    </source>
</evidence>